<accession>A0ABR8DW33</accession>
<reference evidence="1 2" key="1">
    <citation type="journal article" date="2020" name="ISME J.">
        <title>Comparative genomics reveals insights into cyanobacterial evolution and habitat adaptation.</title>
        <authorList>
            <person name="Chen M.Y."/>
            <person name="Teng W.K."/>
            <person name="Zhao L."/>
            <person name="Hu C.X."/>
            <person name="Zhou Y.K."/>
            <person name="Han B.P."/>
            <person name="Song L.R."/>
            <person name="Shu W.S."/>
        </authorList>
    </citation>
    <scope>NUCLEOTIDE SEQUENCE [LARGE SCALE GENOMIC DNA]</scope>
    <source>
        <strain evidence="1 2">FACHB-838</strain>
    </source>
</reference>
<dbReference type="SUPFAM" id="SSF48452">
    <property type="entry name" value="TPR-like"/>
    <property type="match status" value="1"/>
</dbReference>
<evidence type="ECO:0000313" key="2">
    <source>
        <dbReference type="Proteomes" id="UP000623440"/>
    </source>
</evidence>
<gene>
    <name evidence="1" type="ORF">H6G97_29820</name>
</gene>
<evidence type="ECO:0000313" key="1">
    <source>
        <dbReference type="EMBL" id="MBD2533530.1"/>
    </source>
</evidence>
<protein>
    <submittedName>
        <fullName evidence="1">Tetratricopeptide repeat protein</fullName>
    </submittedName>
</protein>
<dbReference type="InterPro" id="IPR011990">
    <property type="entry name" value="TPR-like_helical_dom_sf"/>
</dbReference>
<proteinExistence type="predicted"/>
<keyword evidence="2" id="KW-1185">Reference proteome</keyword>
<name>A0ABR8DW33_9NOSO</name>
<organism evidence="1 2">
    <name type="scientific">Nostoc flagelliforme FACHB-838</name>
    <dbReference type="NCBI Taxonomy" id="2692904"/>
    <lineage>
        <taxon>Bacteria</taxon>
        <taxon>Bacillati</taxon>
        <taxon>Cyanobacteriota</taxon>
        <taxon>Cyanophyceae</taxon>
        <taxon>Nostocales</taxon>
        <taxon>Nostocaceae</taxon>
        <taxon>Nostoc</taxon>
    </lineage>
</organism>
<dbReference type="Pfam" id="PF13414">
    <property type="entry name" value="TPR_11"/>
    <property type="match status" value="1"/>
</dbReference>
<comment type="caution">
    <text evidence="1">The sequence shown here is derived from an EMBL/GenBank/DDBJ whole genome shotgun (WGS) entry which is preliminary data.</text>
</comment>
<dbReference type="EMBL" id="JACJSI010000101">
    <property type="protein sequence ID" value="MBD2533530.1"/>
    <property type="molecule type" value="Genomic_DNA"/>
</dbReference>
<dbReference type="RefSeq" id="WP_190944095.1">
    <property type="nucleotide sequence ID" value="NZ_JACJSI010000101.1"/>
</dbReference>
<dbReference type="Proteomes" id="UP000623440">
    <property type="component" value="Unassembled WGS sequence"/>
</dbReference>
<sequence>MRSQNHLLKTFQTSSKRQKKLDAAVAAYEQAIKLNPNYANAYNNLGNALQKKLTPIMSMPGTTIEKQGGYGQSNRIN</sequence>
<dbReference type="Gene3D" id="1.25.40.10">
    <property type="entry name" value="Tetratricopeptide repeat domain"/>
    <property type="match status" value="1"/>
</dbReference>